<name>A0ABQ0CCU4_9PROT</name>
<sequence length="88" mass="10386">MQNPVAIPDDVAEPLTGESKTKILTREQARDMVRENFDWWYVEHAILKFNDIEFDDDTDIYGYLQHSSDGMMKIQYLNPYIMKLKNIA</sequence>
<proteinExistence type="predicted"/>
<evidence type="ECO:0000313" key="1">
    <source>
        <dbReference type="EMBL" id="GAB0058688.1"/>
    </source>
</evidence>
<dbReference type="RefSeq" id="WP_420906411.1">
    <property type="nucleotide sequence ID" value="NZ_BAAFGK010000005.1"/>
</dbReference>
<protein>
    <submittedName>
        <fullName evidence="1">Uncharacterized protein</fullName>
    </submittedName>
</protein>
<evidence type="ECO:0000313" key="2">
    <source>
        <dbReference type="Proteomes" id="UP001628193"/>
    </source>
</evidence>
<dbReference type="Proteomes" id="UP001628193">
    <property type="component" value="Unassembled WGS sequence"/>
</dbReference>
<organism evidence="1 2">
    <name type="scientific">Candidatus Magnetaquiglobus chichijimensis</name>
    <dbReference type="NCBI Taxonomy" id="3141448"/>
    <lineage>
        <taxon>Bacteria</taxon>
        <taxon>Pseudomonadati</taxon>
        <taxon>Pseudomonadota</taxon>
        <taxon>Magnetococcia</taxon>
        <taxon>Magnetococcales</taxon>
        <taxon>Candidatus Magnetaquicoccaceae</taxon>
        <taxon>Candidatus Magnetaquiglobus</taxon>
    </lineage>
</organism>
<dbReference type="EMBL" id="BAAFGK010000005">
    <property type="protein sequence ID" value="GAB0058688.1"/>
    <property type="molecule type" value="Genomic_DNA"/>
</dbReference>
<gene>
    <name evidence="1" type="ORF">SIID45300_03042</name>
</gene>
<keyword evidence="2" id="KW-1185">Reference proteome</keyword>
<reference evidence="1 2" key="2">
    <citation type="submission" date="2024-09" db="EMBL/GenBank/DDBJ databases">
        <title>Draft genome sequence of Candidatus Magnetaquicoccaceae bacterium FCR-1.</title>
        <authorList>
            <person name="Shimoshige H."/>
            <person name="Shimamura S."/>
            <person name="Taoka A."/>
            <person name="Kobayashi H."/>
            <person name="Maekawa T."/>
        </authorList>
    </citation>
    <scope>NUCLEOTIDE SEQUENCE [LARGE SCALE GENOMIC DNA]</scope>
    <source>
        <strain evidence="1 2">FCR-1</strain>
    </source>
</reference>
<reference evidence="1 2" key="1">
    <citation type="submission" date="2024-05" db="EMBL/GenBank/DDBJ databases">
        <authorList>
            <consortium name="Candidatus Magnetaquicoccaceae bacterium FCR-1 genome sequencing consortium"/>
            <person name="Shimoshige H."/>
            <person name="Shimamura S."/>
            <person name="Taoka A."/>
            <person name="Kobayashi H."/>
            <person name="Maekawa T."/>
        </authorList>
    </citation>
    <scope>NUCLEOTIDE SEQUENCE [LARGE SCALE GENOMIC DNA]</scope>
    <source>
        <strain evidence="1 2">FCR-1</strain>
    </source>
</reference>
<comment type="caution">
    <text evidence="1">The sequence shown here is derived from an EMBL/GenBank/DDBJ whole genome shotgun (WGS) entry which is preliminary data.</text>
</comment>
<accession>A0ABQ0CCU4</accession>